<name>R7TWK8_CAPTE</name>
<organism evidence="2">
    <name type="scientific">Capitella teleta</name>
    <name type="common">Polychaete worm</name>
    <dbReference type="NCBI Taxonomy" id="283909"/>
    <lineage>
        <taxon>Eukaryota</taxon>
        <taxon>Metazoa</taxon>
        <taxon>Spiralia</taxon>
        <taxon>Lophotrochozoa</taxon>
        <taxon>Annelida</taxon>
        <taxon>Polychaeta</taxon>
        <taxon>Sedentaria</taxon>
        <taxon>Scolecida</taxon>
        <taxon>Capitellidae</taxon>
        <taxon>Capitella</taxon>
    </lineage>
</organism>
<protein>
    <submittedName>
        <fullName evidence="2 3">Uncharacterized protein</fullName>
    </submittedName>
</protein>
<gene>
    <name evidence="2" type="ORF">CAPTEDRAFT_218226</name>
</gene>
<sequence>MNTVLLENKLSRLRGRRSPDPQTNAKVAKEMLKGLAESREGQMQSFMESDVEASNDVIVDCSTQDGTLDNLQRRLNPEKQALNEEEKKALVENDELAKMWHQANSDMQIILHSPEKPAA</sequence>
<reference evidence="2 4" key="2">
    <citation type="journal article" date="2013" name="Nature">
        <title>Insights into bilaterian evolution from three spiralian genomes.</title>
        <authorList>
            <person name="Simakov O."/>
            <person name="Marletaz F."/>
            <person name="Cho S.J."/>
            <person name="Edsinger-Gonzales E."/>
            <person name="Havlak P."/>
            <person name="Hellsten U."/>
            <person name="Kuo D.H."/>
            <person name="Larsson T."/>
            <person name="Lv J."/>
            <person name="Arendt D."/>
            <person name="Savage R."/>
            <person name="Osoegawa K."/>
            <person name="de Jong P."/>
            <person name="Grimwood J."/>
            <person name="Chapman J.A."/>
            <person name="Shapiro H."/>
            <person name="Aerts A."/>
            <person name="Otillar R.P."/>
            <person name="Terry A.Y."/>
            <person name="Boore J.L."/>
            <person name="Grigoriev I.V."/>
            <person name="Lindberg D.R."/>
            <person name="Seaver E.C."/>
            <person name="Weisblat D.A."/>
            <person name="Putnam N.H."/>
            <person name="Rokhsar D.S."/>
        </authorList>
    </citation>
    <scope>NUCLEOTIDE SEQUENCE</scope>
    <source>
        <strain evidence="2 4">I ESC-2004</strain>
    </source>
</reference>
<dbReference type="EMBL" id="KB309006">
    <property type="protein sequence ID" value="ELT95796.1"/>
    <property type="molecule type" value="Genomic_DNA"/>
</dbReference>
<dbReference type="AlphaFoldDB" id="R7TWK8"/>
<dbReference type="HOGENOM" id="CLU_2063701_0_0_1"/>
<evidence type="ECO:0000256" key="1">
    <source>
        <dbReference type="SAM" id="Coils"/>
    </source>
</evidence>
<dbReference type="InterPro" id="IPR028039">
    <property type="entry name" value="CCDC32"/>
</dbReference>
<feature type="coiled-coil region" evidence="1">
    <location>
        <begin position="68"/>
        <end position="99"/>
    </location>
</feature>
<accession>R7TWK8</accession>
<dbReference type="GO" id="GO:0044782">
    <property type="term" value="P:cilium organization"/>
    <property type="evidence" value="ECO:0007669"/>
    <property type="project" value="TreeGrafter"/>
</dbReference>
<evidence type="ECO:0000313" key="4">
    <source>
        <dbReference type="Proteomes" id="UP000014760"/>
    </source>
</evidence>
<reference evidence="4" key="1">
    <citation type="submission" date="2012-12" db="EMBL/GenBank/DDBJ databases">
        <authorList>
            <person name="Hellsten U."/>
            <person name="Grimwood J."/>
            <person name="Chapman J.A."/>
            <person name="Shapiro H."/>
            <person name="Aerts A."/>
            <person name="Otillar R.P."/>
            <person name="Terry A.Y."/>
            <person name="Boore J.L."/>
            <person name="Simakov O."/>
            <person name="Marletaz F."/>
            <person name="Cho S.-J."/>
            <person name="Edsinger-Gonzales E."/>
            <person name="Havlak P."/>
            <person name="Kuo D.-H."/>
            <person name="Larsson T."/>
            <person name="Lv J."/>
            <person name="Arendt D."/>
            <person name="Savage R."/>
            <person name="Osoegawa K."/>
            <person name="de Jong P."/>
            <person name="Lindberg D.R."/>
            <person name="Seaver E.C."/>
            <person name="Weisblat D.A."/>
            <person name="Putnam N.H."/>
            <person name="Grigoriev I.V."/>
            <person name="Rokhsar D.S."/>
        </authorList>
    </citation>
    <scope>NUCLEOTIDE SEQUENCE</scope>
    <source>
        <strain evidence="4">I ESC-2004</strain>
    </source>
</reference>
<dbReference type="Proteomes" id="UP000014760">
    <property type="component" value="Unassembled WGS sequence"/>
</dbReference>
<proteinExistence type="predicted"/>
<dbReference type="OrthoDB" id="5982503at2759"/>
<reference evidence="3" key="3">
    <citation type="submission" date="2015-06" db="UniProtKB">
        <authorList>
            <consortium name="EnsemblMetazoa"/>
        </authorList>
    </citation>
    <scope>IDENTIFICATION</scope>
</reference>
<dbReference type="Pfam" id="PF14989">
    <property type="entry name" value="CCDC32"/>
    <property type="match status" value="1"/>
</dbReference>
<dbReference type="PANTHER" id="PTHR31800:SF1">
    <property type="entry name" value="COILED-COIL DOMAIN-CONTAINING PROTEIN 32"/>
    <property type="match status" value="1"/>
</dbReference>
<evidence type="ECO:0000313" key="2">
    <source>
        <dbReference type="EMBL" id="ELT95796.1"/>
    </source>
</evidence>
<dbReference type="EMBL" id="AMQN01028404">
    <property type="status" value="NOT_ANNOTATED_CDS"/>
    <property type="molecule type" value="Genomic_DNA"/>
</dbReference>
<evidence type="ECO:0000313" key="3">
    <source>
        <dbReference type="EnsemblMetazoa" id="CapteP218226"/>
    </source>
</evidence>
<keyword evidence="1" id="KW-0175">Coiled coil</keyword>
<keyword evidence="4" id="KW-1185">Reference proteome</keyword>
<dbReference type="EnsemblMetazoa" id="CapteT218226">
    <property type="protein sequence ID" value="CapteP218226"/>
    <property type="gene ID" value="CapteG218226"/>
</dbReference>
<dbReference type="PANTHER" id="PTHR31800">
    <property type="entry name" value="COILED-COIL DOMAIN-CONTAINING PROTEIN 32"/>
    <property type="match status" value="1"/>
</dbReference>